<feature type="domain" description="NmrA-like" evidence="1">
    <location>
        <begin position="3"/>
        <end position="227"/>
    </location>
</feature>
<dbReference type="RefSeq" id="WP_193416063.1">
    <property type="nucleotide sequence ID" value="NZ_JADCNN020000011.1"/>
</dbReference>
<keyword evidence="3" id="KW-1185">Reference proteome</keyword>
<dbReference type="SUPFAM" id="SSF51735">
    <property type="entry name" value="NAD(P)-binding Rossmann-fold domains"/>
    <property type="match status" value="1"/>
</dbReference>
<dbReference type="Pfam" id="PF05368">
    <property type="entry name" value="NmrA"/>
    <property type="match status" value="1"/>
</dbReference>
<dbReference type="InterPro" id="IPR052718">
    <property type="entry name" value="NmrA-type_oxidoreductase"/>
</dbReference>
<comment type="caution">
    <text evidence="2">The sequence shown here is derived from an EMBL/GenBank/DDBJ whole genome shotgun (WGS) entry which is preliminary data.</text>
</comment>
<dbReference type="Proteomes" id="UP001516620">
    <property type="component" value="Unassembled WGS sequence"/>
</dbReference>
<sequence>MSIAITGASGKLGKLILKYLRQQATNEPLIACVRKPEGTTDYEELGVEVRYCDYDVPGSLAPAFTGVDKLLLISGSDIDDTVRLRQHTQVVEASKRAGVKHLSYTGFAFPGTVQVPPVPLHLATEQAIITSGIPYTFFRNALYADLTSQFGLDSAIRTGELATFPGEWRFNTVTREDLAKAISSVLGSRPAPHHVNRIYELTAPRFWTFQNLAEALSEISGKNVVHREDPQIQSWIYGYLSKLNTTSTTEDLETLIGGPATSLKESILPLIEWKK</sequence>
<proteinExistence type="predicted"/>
<evidence type="ECO:0000259" key="1">
    <source>
        <dbReference type="Pfam" id="PF05368"/>
    </source>
</evidence>
<dbReference type="Gene3D" id="3.90.25.10">
    <property type="entry name" value="UDP-galactose 4-epimerase, domain 1"/>
    <property type="match status" value="1"/>
</dbReference>
<dbReference type="PANTHER" id="PTHR47129:SF1">
    <property type="entry name" value="NMRA-LIKE DOMAIN-CONTAINING PROTEIN"/>
    <property type="match status" value="1"/>
</dbReference>
<evidence type="ECO:0000313" key="2">
    <source>
        <dbReference type="EMBL" id="MBM6996630.1"/>
    </source>
</evidence>
<dbReference type="PANTHER" id="PTHR47129">
    <property type="entry name" value="QUINONE OXIDOREDUCTASE 2"/>
    <property type="match status" value="1"/>
</dbReference>
<accession>A0ABS2H9T3</accession>
<dbReference type="InterPro" id="IPR036291">
    <property type="entry name" value="NAD(P)-bd_dom_sf"/>
</dbReference>
<name>A0ABS2H9T3_9BACL</name>
<dbReference type="EMBL" id="JADCNN020000011">
    <property type="protein sequence ID" value="MBM6996630.1"/>
    <property type="molecule type" value="Genomic_DNA"/>
</dbReference>
<evidence type="ECO:0000313" key="3">
    <source>
        <dbReference type="Proteomes" id="UP001516620"/>
    </source>
</evidence>
<dbReference type="InterPro" id="IPR008030">
    <property type="entry name" value="NmrA-like"/>
</dbReference>
<organism evidence="2 3">
    <name type="scientific">Paenibacillus rhizolycopersici</name>
    <dbReference type="NCBI Taxonomy" id="2780073"/>
    <lineage>
        <taxon>Bacteria</taxon>
        <taxon>Bacillati</taxon>
        <taxon>Bacillota</taxon>
        <taxon>Bacilli</taxon>
        <taxon>Bacillales</taxon>
        <taxon>Paenibacillaceae</taxon>
        <taxon>Paenibacillus</taxon>
    </lineage>
</organism>
<dbReference type="Gene3D" id="3.40.50.720">
    <property type="entry name" value="NAD(P)-binding Rossmann-like Domain"/>
    <property type="match status" value="1"/>
</dbReference>
<protein>
    <submittedName>
        <fullName evidence="2">NAD(P)H-binding protein</fullName>
    </submittedName>
</protein>
<gene>
    <name evidence="2" type="ORF">IM700_013330</name>
</gene>
<reference evidence="2 3" key="1">
    <citation type="submission" date="2021-01" db="EMBL/GenBank/DDBJ databases">
        <title>Paenibacillus sp.nov. isolated from the rhizosphere soil of tomato plant.</title>
        <authorList>
            <person name="Thin K.K."/>
            <person name="Zhang X."/>
            <person name="He S."/>
        </authorList>
    </citation>
    <scope>NUCLEOTIDE SEQUENCE [LARGE SCALE GENOMIC DNA]</scope>
    <source>
        <strain evidence="2 3">DXFW5</strain>
    </source>
</reference>